<dbReference type="EMBL" id="UINC01111935">
    <property type="protein sequence ID" value="SVC80518.1"/>
    <property type="molecule type" value="Genomic_DNA"/>
</dbReference>
<gene>
    <name evidence="2" type="ORF">METZ01_LOCUS333372</name>
</gene>
<dbReference type="InterPro" id="IPR052738">
    <property type="entry name" value="ABC-Tungstate_binding"/>
</dbReference>
<feature type="domain" description="PBP" evidence="1">
    <location>
        <begin position="28"/>
        <end position="159"/>
    </location>
</feature>
<sequence length="160" mass="17400">MKSYSLILSILLYGFLVSSVAAYERLKLATTTSTANSGLLNYLNPVFEEKSGVRVDAIAVGTGKALKLGQNGDVDVMLVHAREAEETFIKEGHGVNRKDVMYNDFIIVGPASDAAGINGMDDVILALRKISEKSSLWFSRGDDSGTHKKEMILWKESAIS</sequence>
<organism evidence="2">
    <name type="scientific">marine metagenome</name>
    <dbReference type="NCBI Taxonomy" id="408172"/>
    <lineage>
        <taxon>unclassified sequences</taxon>
        <taxon>metagenomes</taxon>
        <taxon>ecological metagenomes</taxon>
    </lineage>
</organism>
<name>A0A382Q6F6_9ZZZZ</name>
<dbReference type="SUPFAM" id="SSF53850">
    <property type="entry name" value="Periplasmic binding protein-like II"/>
    <property type="match status" value="1"/>
</dbReference>
<dbReference type="Gene3D" id="3.40.190.10">
    <property type="entry name" value="Periplasmic binding protein-like II"/>
    <property type="match status" value="2"/>
</dbReference>
<accession>A0A382Q6F6</accession>
<protein>
    <recommendedName>
        <fullName evidence="1">PBP domain-containing protein</fullName>
    </recommendedName>
</protein>
<proteinExistence type="predicted"/>
<dbReference type="PANTHER" id="PTHR37945:SF1">
    <property type="entry name" value="EXTRACELLULAR TUNGSTATE BINDING PROTEIN"/>
    <property type="match status" value="1"/>
</dbReference>
<dbReference type="AlphaFoldDB" id="A0A382Q6F6"/>
<evidence type="ECO:0000259" key="1">
    <source>
        <dbReference type="Pfam" id="PF12849"/>
    </source>
</evidence>
<dbReference type="InterPro" id="IPR024370">
    <property type="entry name" value="PBP_domain"/>
</dbReference>
<feature type="non-terminal residue" evidence="2">
    <location>
        <position position="160"/>
    </location>
</feature>
<reference evidence="2" key="1">
    <citation type="submission" date="2018-05" db="EMBL/GenBank/DDBJ databases">
        <authorList>
            <person name="Lanie J.A."/>
            <person name="Ng W.-L."/>
            <person name="Kazmierczak K.M."/>
            <person name="Andrzejewski T.M."/>
            <person name="Davidsen T.M."/>
            <person name="Wayne K.J."/>
            <person name="Tettelin H."/>
            <person name="Glass J.I."/>
            <person name="Rusch D."/>
            <person name="Podicherti R."/>
            <person name="Tsui H.-C.T."/>
            <person name="Winkler M.E."/>
        </authorList>
    </citation>
    <scope>NUCLEOTIDE SEQUENCE</scope>
</reference>
<dbReference type="PANTHER" id="PTHR37945">
    <property type="entry name" value="EXTRACELLULAR TUNGSTATE BINDING PROTEIN"/>
    <property type="match status" value="1"/>
</dbReference>
<dbReference type="Pfam" id="PF12849">
    <property type="entry name" value="PBP_like_2"/>
    <property type="match status" value="1"/>
</dbReference>
<evidence type="ECO:0000313" key="2">
    <source>
        <dbReference type="EMBL" id="SVC80518.1"/>
    </source>
</evidence>